<dbReference type="Proteomes" id="UP000271889">
    <property type="component" value="Unassembled WGS sequence"/>
</dbReference>
<reference evidence="1 2" key="1">
    <citation type="submission" date="2018-11" db="EMBL/GenBank/DDBJ databases">
        <authorList>
            <consortium name="Pathogen Informatics"/>
        </authorList>
    </citation>
    <scope>NUCLEOTIDE SEQUENCE [LARGE SCALE GENOMIC DNA]</scope>
</reference>
<organism evidence="1 2">
    <name type="scientific">Cylicostephanus goldi</name>
    <name type="common">Nematode worm</name>
    <dbReference type="NCBI Taxonomy" id="71465"/>
    <lineage>
        <taxon>Eukaryota</taxon>
        <taxon>Metazoa</taxon>
        <taxon>Ecdysozoa</taxon>
        <taxon>Nematoda</taxon>
        <taxon>Chromadorea</taxon>
        <taxon>Rhabditida</taxon>
        <taxon>Rhabditina</taxon>
        <taxon>Rhabditomorpha</taxon>
        <taxon>Strongyloidea</taxon>
        <taxon>Strongylidae</taxon>
        <taxon>Cylicostephanus</taxon>
    </lineage>
</organism>
<evidence type="ECO:0008006" key="3">
    <source>
        <dbReference type="Google" id="ProtNLM"/>
    </source>
</evidence>
<keyword evidence="2" id="KW-1185">Reference proteome</keyword>
<proteinExistence type="predicted"/>
<protein>
    <recommendedName>
        <fullName evidence="3">Reverse transcriptase domain-containing protein</fullName>
    </recommendedName>
</protein>
<dbReference type="AlphaFoldDB" id="A0A3P6SBL7"/>
<feature type="non-terminal residue" evidence="1">
    <location>
        <position position="1"/>
    </location>
</feature>
<dbReference type="OrthoDB" id="5843452at2759"/>
<name>A0A3P6SBL7_CYLGO</name>
<dbReference type="InterPro" id="IPR043502">
    <property type="entry name" value="DNA/RNA_pol_sf"/>
</dbReference>
<dbReference type="SUPFAM" id="SSF56672">
    <property type="entry name" value="DNA/RNA polymerases"/>
    <property type="match status" value="1"/>
</dbReference>
<sequence length="119" mass="13591">RSGKVREEQGKVSSEECALPVFKKKPLVPYVSALELKAEIDRLVPKGVIFPVEHSEWAAPVFALKKKNGNSIYCRLHDRVMHCSCISTHCPQRRGVRKTQLDLAEAHIQEEVKEIQRRC</sequence>
<dbReference type="EMBL" id="UYRV01004738">
    <property type="protein sequence ID" value="VDK51881.1"/>
    <property type="molecule type" value="Genomic_DNA"/>
</dbReference>
<accession>A0A3P6SBL7</accession>
<dbReference type="Gene3D" id="3.10.10.10">
    <property type="entry name" value="HIV Type 1 Reverse Transcriptase, subunit A, domain 1"/>
    <property type="match status" value="1"/>
</dbReference>
<evidence type="ECO:0000313" key="2">
    <source>
        <dbReference type="Proteomes" id="UP000271889"/>
    </source>
</evidence>
<evidence type="ECO:0000313" key="1">
    <source>
        <dbReference type="EMBL" id="VDK51881.1"/>
    </source>
</evidence>
<gene>
    <name evidence="1" type="ORF">CGOC_LOCUS2186</name>
</gene>